<dbReference type="EMBL" id="PFSI01000057">
    <property type="protein sequence ID" value="PJC24219.1"/>
    <property type="molecule type" value="Genomic_DNA"/>
</dbReference>
<comment type="subcellular location">
    <subcellularLocation>
        <location evidence="1">Cell membrane</location>
        <topology evidence="1">Multi-pass membrane protein</topology>
    </subcellularLocation>
</comment>
<dbReference type="Proteomes" id="UP000230251">
    <property type="component" value="Unassembled WGS sequence"/>
</dbReference>
<feature type="transmembrane region" description="Helical" evidence="6">
    <location>
        <begin position="128"/>
        <end position="155"/>
    </location>
</feature>
<protein>
    <recommendedName>
        <fullName evidence="9">Lysine transporter LysE</fullName>
    </recommendedName>
</protein>
<comment type="caution">
    <text evidence="7">The sequence shown here is derived from an EMBL/GenBank/DDBJ whole genome shotgun (WGS) entry which is preliminary data.</text>
</comment>
<keyword evidence="5 6" id="KW-0472">Membrane</keyword>
<dbReference type="Pfam" id="PF01810">
    <property type="entry name" value="LysE"/>
    <property type="match status" value="1"/>
</dbReference>
<accession>A0A2M8ENA7</accession>
<feature type="transmembrane region" description="Helical" evidence="6">
    <location>
        <begin position="23"/>
        <end position="47"/>
    </location>
</feature>
<dbReference type="PANTHER" id="PTHR30086:SF20">
    <property type="entry name" value="ARGININE EXPORTER PROTEIN ARGO-RELATED"/>
    <property type="match status" value="1"/>
</dbReference>
<dbReference type="GO" id="GO:0005886">
    <property type="term" value="C:plasma membrane"/>
    <property type="evidence" value="ECO:0007669"/>
    <property type="project" value="UniProtKB-SubCell"/>
</dbReference>
<dbReference type="AlphaFoldDB" id="A0A2M8ENA7"/>
<evidence type="ECO:0000256" key="5">
    <source>
        <dbReference type="ARBA" id="ARBA00023136"/>
    </source>
</evidence>
<evidence type="ECO:0000313" key="8">
    <source>
        <dbReference type="Proteomes" id="UP000230251"/>
    </source>
</evidence>
<evidence type="ECO:0000313" key="7">
    <source>
        <dbReference type="EMBL" id="PJC24219.1"/>
    </source>
</evidence>
<evidence type="ECO:0008006" key="9">
    <source>
        <dbReference type="Google" id="ProtNLM"/>
    </source>
</evidence>
<name>A0A2M8ENA7_9BACT</name>
<keyword evidence="4 6" id="KW-1133">Transmembrane helix</keyword>
<dbReference type="PANTHER" id="PTHR30086">
    <property type="entry name" value="ARGININE EXPORTER PROTEIN ARGO"/>
    <property type="match status" value="1"/>
</dbReference>
<organism evidence="7 8">
    <name type="scientific">Candidatus Uhrbacteria bacterium CG_4_9_14_0_2_um_filter_41_50</name>
    <dbReference type="NCBI Taxonomy" id="1975031"/>
    <lineage>
        <taxon>Bacteria</taxon>
        <taxon>Candidatus Uhriibacteriota</taxon>
    </lineage>
</organism>
<sequence>MKTGVFYILLIIMKKINKSKIKIFGHGLLTGLILQCASIGPVSLYIFNLTIEKTLLDGLIAASAVTLVDCSYITLTVLGLGKLLENKKIKKSLGIISSTILILLGVIAIHSSFSENGSIEILDSTSDLLYSFTSTLLLTTFNPLTIIFYMGVFSAKAIEYDYPRKELLIFGLSVGSATFVFLGLLVILLSVIKGVIPFLAIFILKIIIGCLLIAYGFVRLKATALLRN</sequence>
<keyword evidence="2" id="KW-1003">Cell membrane</keyword>
<feature type="transmembrane region" description="Helical" evidence="6">
    <location>
        <begin position="167"/>
        <end position="192"/>
    </location>
</feature>
<evidence type="ECO:0000256" key="6">
    <source>
        <dbReference type="SAM" id="Phobius"/>
    </source>
</evidence>
<feature type="transmembrane region" description="Helical" evidence="6">
    <location>
        <begin position="198"/>
        <end position="218"/>
    </location>
</feature>
<gene>
    <name evidence="7" type="ORF">CO057_03990</name>
</gene>
<reference evidence="8" key="1">
    <citation type="submission" date="2017-09" db="EMBL/GenBank/DDBJ databases">
        <title>Depth-based differentiation of microbial function through sediment-hosted aquifers and enrichment of novel symbionts in the deep terrestrial subsurface.</title>
        <authorList>
            <person name="Probst A.J."/>
            <person name="Ladd B."/>
            <person name="Jarett J.K."/>
            <person name="Geller-Mcgrath D.E."/>
            <person name="Sieber C.M.K."/>
            <person name="Emerson J.B."/>
            <person name="Anantharaman K."/>
            <person name="Thomas B.C."/>
            <person name="Malmstrom R."/>
            <person name="Stieglmeier M."/>
            <person name="Klingl A."/>
            <person name="Woyke T."/>
            <person name="Ryan C.M."/>
            <person name="Banfield J.F."/>
        </authorList>
    </citation>
    <scope>NUCLEOTIDE SEQUENCE [LARGE SCALE GENOMIC DNA]</scope>
</reference>
<dbReference type="InterPro" id="IPR001123">
    <property type="entry name" value="LeuE-type"/>
</dbReference>
<dbReference type="GO" id="GO:0015171">
    <property type="term" value="F:amino acid transmembrane transporter activity"/>
    <property type="evidence" value="ECO:0007669"/>
    <property type="project" value="TreeGrafter"/>
</dbReference>
<feature type="transmembrane region" description="Helical" evidence="6">
    <location>
        <begin position="59"/>
        <end position="81"/>
    </location>
</feature>
<proteinExistence type="predicted"/>
<evidence type="ECO:0000256" key="3">
    <source>
        <dbReference type="ARBA" id="ARBA00022692"/>
    </source>
</evidence>
<evidence type="ECO:0000256" key="1">
    <source>
        <dbReference type="ARBA" id="ARBA00004651"/>
    </source>
</evidence>
<feature type="transmembrane region" description="Helical" evidence="6">
    <location>
        <begin position="93"/>
        <end position="113"/>
    </location>
</feature>
<keyword evidence="3 6" id="KW-0812">Transmembrane</keyword>
<evidence type="ECO:0000256" key="4">
    <source>
        <dbReference type="ARBA" id="ARBA00022989"/>
    </source>
</evidence>
<evidence type="ECO:0000256" key="2">
    <source>
        <dbReference type="ARBA" id="ARBA00022475"/>
    </source>
</evidence>